<protein>
    <submittedName>
        <fullName evidence="2">Uncharacterized protein</fullName>
    </submittedName>
</protein>
<name>A0AAN8MMR3_9PEZI</name>
<feature type="compositionally biased region" description="Acidic residues" evidence="1">
    <location>
        <begin position="353"/>
        <end position="363"/>
    </location>
</feature>
<proteinExistence type="predicted"/>
<dbReference type="EMBL" id="JAVHNR010000005">
    <property type="protein sequence ID" value="KAK6342845.1"/>
    <property type="molecule type" value="Genomic_DNA"/>
</dbReference>
<feature type="compositionally biased region" description="Basic and acidic residues" evidence="1">
    <location>
        <begin position="404"/>
        <end position="431"/>
    </location>
</feature>
<feature type="region of interest" description="Disordered" evidence="1">
    <location>
        <begin position="256"/>
        <end position="442"/>
    </location>
</feature>
<accession>A0AAN8MMR3</accession>
<gene>
    <name evidence="2" type="ORF">TWF718_008228</name>
</gene>
<feature type="compositionally biased region" description="Basic and acidic residues" evidence="1">
    <location>
        <begin position="364"/>
        <end position="396"/>
    </location>
</feature>
<dbReference type="Proteomes" id="UP001313282">
    <property type="component" value="Unassembled WGS sequence"/>
</dbReference>
<evidence type="ECO:0000313" key="2">
    <source>
        <dbReference type="EMBL" id="KAK6342845.1"/>
    </source>
</evidence>
<organism evidence="2 3">
    <name type="scientific">Orbilia javanica</name>
    <dbReference type="NCBI Taxonomy" id="47235"/>
    <lineage>
        <taxon>Eukaryota</taxon>
        <taxon>Fungi</taxon>
        <taxon>Dikarya</taxon>
        <taxon>Ascomycota</taxon>
        <taxon>Pezizomycotina</taxon>
        <taxon>Orbiliomycetes</taxon>
        <taxon>Orbiliales</taxon>
        <taxon>Orbiliaceae</taxon>
        <taxon>Orbilia</taxon>
    </lineage>
</organism>
<comment type="caution">
    <text evidence="2">The sequence shown here is derived from an EMBL/GenBank/DDBJ whole genome shotgun (WGS) entry which is preliminary data.</text>
</comment>
<keyword evidence="3" id="KW-1185">Reference proteome</keyword>
<feature type="compositionally biased region" description="Low complexity" evidence="1">
    <location>
        <begin position="340"/>
        <end position="349"/>
    </location>
</feature>
<feature type="compositionally biased region" description="Basic residues" evidence="1">
    <location>
        <begin position="326"/>
        <end position="339"/>
    </location>
</feature>
<dbReference type="AlphaFoldDB" id="A0AAN8MMR3"/>
<reference evidence="2 3" key="1">
    <citation type="submission" date="2019-10" db="EMBL/GenBank/DDBJ databases">
        <authorList>
            <person name="Palmer J.M."/>
        </authorList>
    </citation>
    <scope>NUCLEOTIDE SEQUENCE [LARGE SCALE GENOMIC DNA]</scope>
    <source>
        <strain evidence="2 3">TWF718</strain>
    </source>
</reference>
<feature type="compositionally biased region" description="Basic and acidic residues" evidence="1">
    <location>
        <begin position="256"/>
        <end position="276"/>
    </location>
</feature>
<evidence type="ECO:0000256" key="1">
    <source>
        <dbReference type="SAM" id="MobiDB-lite"/>
    </source>
</evidence>
<sequence>MVLHRFPISDVTCGAFSLKTADLCFNPEDERPALQIRYEQNGNHEGFHFYEARVRQLTPEGSTGIVAKNVKFVKRYDARLFNRWEDYQEEEIEESHHAVASTLTEPQLQGVEWTFSLETPDPLYSIKLCGDVTNFWIVRILREYNYDIDDLPADPGLIDFDTEHYDPDIPHKRFFKILYNRQGDKELRAKVIKWAVMSEHRRAFYTPEVPEPLRLWTIPQRYLINRNFERREERAVQETKDTRDFQKFGFPWADNLENREKGKEKMEGIEWGQTEKLEEEEEDRQPTLNPQESLGEGSGTSKNQGQKREPEEDDSPQGPSGEEPKKKKKKNRKKKKRKAGGQANQQQKSGDGEQGESSEDEEKDDKGDIKKGKEPEQKEDRWWEPTPEELEKEKQKPQGWWGEELWKKRQKEKEEENRKRVEAGGEDRWWDYEEPPNPTGHW</sequence>
<evidence type="ECO:0000313" key="3">
    <source>
        <dbReference type="Proteomes" id="UP001313282"/>
    </source>
</evidence>